<proteinExistence type="predicted"/>
<name>A0ACC1CY22_9NEOP</name>
<protein>
    <submittedName>
        <fullName evidence="1">Uncharacterized protein</fullName>
    </submittedName>
</protein>
<accession>A0ACC1CY22</accession>
<evidence type="ECO:0000313" key="1">
    <source>
        <dbReference type="EMBL" id="KAJ0176375.1"/>
    </source>
</evidence>
<comment type="caution">
    <text evidence="1">The sequence shown here is derived from an EMBL/GenBank/DDBJ whole genome shotgun (WGS) entry which is preliminary data.</text>
</comment>
<sequence>MFIWHRRHGNPRGVLPAKPPSHPVPAGGRRACQGIAGAIYIKSIRRPWPWWIDRQGSSPVEDDTPPIPGAKQDDGFVVVDPSTQPGNLYPSVSGIPAPYPKRPAPPAPVARAASDNFHYLQGVPFMLSKELRMASNKEAFTTEIVDLLAFLTNKVNLDGYNYDFSTERGVLKEY</sequence>
<organism evidence="1 2">
    <name type="scientific">Dendrolimus kikuchii</name>
    <dbReference type="NCBI Taxonomy" id="765133"/>
    <lineage>
        <taxon>Eukaryota</taxon>
        <taxon>Metazoa</taxon>
        <taxon>Ecdysozoa</taxon>
        <taxon>Arthropoda</taxon>
        <taxon>Hexapoda</taxon>
        <taxon>Insecta</taxon>
        <taxon>Pterygota</taxon>
        <taxon>Neoptera</taxon>
        <taxon>Endopterygota</taxon>
        <taxon>Lepidoptera</taxon>
        <taxon>Glossata</taxon>
        <taxon>Ditrysia</taxon>
        <taxon>Bombycoidea</taxon>
        <taxon>Lasiocampidae</taxon>
        <taxon>Dendrolimus</taxon>
    </lineage>
</organism>
<gene>
    <name evidence="1" type="ORF">K1T71_007554</name>
</gene>
<reference evidence="1 2" key="1">
    <citation type="journal article" date="2021" name="Front. Genet.">
        <title>Chromosome-Level Genome Assembly Reveals Significant Gene Expansion in the Toll and IMD Signaling Pathways of Dendrolimus kikuchii.</title>
        <authorList>
            <person name="Zhou J."/>
            <person name="Wu P."/>
            <person name="Xiong Z."/>
            <person name="Liu N."/>
            <person name="Zhao N."/>
            <person name="Ji M."/>
            <person name="Qiu Y."/>
            <person name="Yang B."/>
        </authorList>
    </citation>
    <scope>NUCLEOTIDE SEQUENCE [LARGE SCALE GENOMIC DNA]</scope>
    <source>
        <strain evidence="1">Ann1</strain>
    </source>
</reference>
<keyword evidence="2" id="KW-1185">Reference proteome</keyword>
<dbReference type="EMBL" id="CM034399">
    <property type="protein sequence ID" value="KAJ0176375.1"/>
    <property type="molecule type" value="Genomic_DNA"/>
</dbReference>
<dbReference type="Proteomes" id="UP000824533">
    <property type="component" value="Linkage Group LG13"/>
</dbReference>
<evidence type="ECO:0000313" key="2">
    <source>
        <dbReference type="Proteomes" id="UP000824533"/>
    </source>
</evidence>